<reference evidence="3 4" key="1">
    <citation type="journal article" date="2014" name="Environ. Microbiol.">
        <title>Contrasting genomic patterns and infection strategies of two co-existing Bacteroidetes podovirus genera.</title>
        <authorList>
            <person name="Holmfeldt K."/>
            <person name="Howard-Varona C."/>
            <person name="Solonenko N."/>
            <person name="Sullivan M.B."/>
        </authorList>
    </citation>
    <scope>NUCLEOTIDE SEQUENCE [LARGE SCALE GENOMIC DNA]</scope>
    <source>
        <strain evidence="3 4">18</strain>
    </source>
</reference>
<gene>
    <name evidence="3" type="ORF">M666_16860</name>
</gene>
<dbReference type="EMBL" id="CP009976">
    <property type="protein sequence ID" value="AIZ43075.1"/>
    <property type="molecule type" value="Genomic_DNA"/>
</dbReference>
<evidence type="ECO:0000256" key="1">
    <source>
        <dbReference type="SAM" id="SignalP"/>
    </source>
</evidence>
<dbReference type="Pfam" id="PF13620">
    <property type="entry name" value="CarboxypepD_reg"/>
    <property type="match status" value="1"/>
</dbReference>
<keyword evidence="1" id="KW-0732">Signal</keyword>
<dbReference type="RefSeq" id="WP_029445232.1">
    <property type="nucleotide sequence ID" value="NZ_CP009976.1"/>
</dbReference>
<evidence type="ECO:0000313" key="4">
    <source>
        <dbReference type="Proteomes" id="UP000030786"/>
    </source>
</evidence>
<dbReference type="PROSITE" id="PS51257">
    <property type="entry name" value="PROKAR_LIPOPROTEIN"/>
    <property type="match status" value="1"/>
</dbReference>
<dbReference type="GeneID" id="78062379"/>
<accession>A0AAU8RKT9</accession>
<dbReference type="GO" id="GO:0030246">
    <property type="term" value="F:carbohydrate binding"/>
    <property type="evidence" value="ECO:0007669"/>
    <property type="project" value="InterPro"/>
</dbReference>
<dbReference type="Pfam" id="PF14321">
    <property type="entry name" value="DUF4382"/>
    <property type="match status" value="1"/>
</dbReference>
<dbReference type="Proteomes" id="UP000030786">
    <property type="component" value="Chromosome"/>
</dbReference>
<dbReference type="AlphaFoldDB" id="A0AAU8RKT9"/>
<dbReference type="SUPFAM" id="SSF49452">
    <property type="entry name" value="Starch-binding domain-like"/>
    <property type="match status" value="1"/>
</dbReference>
<organism evidence="3 4">
    <name type="scientific">Cellulophaga baltica 18</name>
    <dbReference type="NCBI Taxonomy" id="1348584"/>
    <lineage>
        <taxon>Bacteria</taxon>
        <taxon>Pseudomonadati</taxon>
        <taxon>Bacteroidota</taxon>
        <taxon>Flavobacteriia</taxon>
        <taxon>Flavobacteriales</taxon>
        <taxon>Flavobacteriaceae</taxon>
        <taxon>Cellulophaga</taxon>
    </lineage>
</organism>
<name>A0AAU8RKT9_9FLAO</name>
<dbReference type="Gene3D" id="2.60.40.1120">
    <property type="entry name" value="Carboxypeptidase-like, regulatory domain"/>
    <property type="match status" value="1"/>
</dbReference>
<evidence type="ECO:0000259" key="2">
    <source>
        <dbReference type="Pfam" id="PF14321"/>
    </source>
</evidence>
<feature type="domain" description="DUF4382" evidence="2">
    <location>
        <begin position="31"/>
        <end position="187"/>
    </location>
</feature>
<proteinExistence type="predicted"/>
<dbReference type="InterPro" id="IPR013784">
    <property type="entry name" value="Carb-bd-like_fold"/>
</dbReference>
<feature type="chain" id="PRO_5043627790" description="DUF4382 domain-containing protein" evidence="1">
    <location>
        <begin position="24"/>
        <end position="285"/>
    </location>
</feature>
<sequence length="285" mass="30368">MKLKLVFTSILSMVFLLFGCSDNNDTANGSTGTLSIQLTDAPFLYDMVAEANVTIFKIDARYKGAVETDSVSADGNSFITLSEEEVPINLLELTNGITENLVNLEVPAGTYDLVRVYVKGVNVILNDGTVYDLNVPSGEQTGIKVFIQPGLVVQGGLSSDLLLDFDVSKSFVAKGGRNNLSGFNFKPVIKASNLATAGTLKGFVTTTEDNISVGLEGAQVSVIVADTINTTTFSDIDGSFVIMGLQEGFYDLLVALEGYTSERKEGIAIVASNNTTQDIVLSLEE</sequence>
<protein>
    <recommendedName>
        <fullName evidence="2">DUF4382 domain-containing protein</fullName>
    </recommendedName>
</protein>
<dbReference type="InterPro" id="IPR025491">
    <property type="entry name" value="DUF4382"/>
</dbReference>
<dbReference type="KEGG" id="cbat:M666_16860"/>
<evidence type="ECO:0000313" key="3">
    <source>
        <dbReference type="EMBL" id="AIZ43075.1"/>
    </source>
</evidence>
<feature type="signal peptide" evidence="1">
    <location>
        <begin position="1"/>
        <end position="23"/>
    </location>
</feature>